<comment type="subcellular location">
    <subcellularLocation>
        <location evidence="1">Cytoplasm</location>
    </subcellularLocation>
</comment>
<reference evidence="5" key="1">
    <citation type="submission" date="2012-07" db="EMBL/GenBank/DDBJ databases">
        <title>Genome of the Chinese tree shrew, a rising model animal genetically related to primates.</title>
        <authorList>
            <person name="Zhang G."/>
            <person name="Fan Y."/>
            <person name="Yao Y."/>
            <person name="Huang Z."/>
        </authorList>
    </citation>
    <scope>NUCLEOTIDE SEQUENCE [LARGE SCALE GENOMIC DNA]</scope>
</reference>
<proteinExistence type="predicted"/>
<accession>L9JD93</accession>
<evidence type="ECO:0000313" key="5">
    <source>
        <dbReference type="Proteomes" id="UP000011518"/>
    </source>
</evidence>
<dbReference type="PANTHER" id="PTHR45418:SF1">
    <property type="entry name" value="CANCER_TESTIS ANTIGEN 55"/>
    <property type="match status" value="1"/>
</dbReference>
<dbReference type="PANTHER" id="PTHR45418">
    <property type="entry name" value="CANCER/TESTIS ANTIGEN 55"/>
    <property type="match status" value="1"/>
</dbReference>
<protein>
    <recommendedName>
        <fullName evidence="3">S1-like RNA binding domain-containing protein</fullName>
    </recommendedName>
</protein>
<name>L9JD93_TUPCH</name>
<dbReference type="Pfam" id="PF14444">
    <property type="entry name" value="S1-like"/>
    <property type="match status" value="1"/>
</dbReference>
<dbReference type="STRING" id="246437.L9JD93"/>
<evidence type="ECO:0000256" key="1">
    <source>
        <dbReference type="ARBA" id="ARBA00004496"/>
    </source>
</evidence>
<keyword evidence="2" id="KW-0963">Cytoplasm</keyword>
<gene>
    <name evidence="4" type="ORF">TREES_T100012430</name>
</gene>
<dbReference type="GO" id="GO:0005737">
    <property type="term" value="C:cytoplasm"/>
    <property type="evidence" value="ECO:0007669"/>
    <property type="project" value="UniProtKB-SubCell"/>
</dbReference>
<dbReference type="AlphaFoldDB" id="L9JD93"/>
<evidence type="ECO:0000313" key="4">
    <source>
        <dbReference type="EMBL" id="ELW46942.1"/>
    </source>
</evidence>
<evidence type="ECO:0000256" key="2">
    <source>
        <dbReference type="ARBA" id="ARBA00022490"/>
    </source>
</evidence>
<sequence>MRQVDGLCDDIDDSGPSDLETRVITARVTSVSRDAVYIDEETYFSLDIASEGFTPYKGDWIDVEYCVLSGTSNIKALSMKPLFYRHLEEVQVLPDNIDDLELSYLETRVIKACVTAVSANTVYIDEEIYFSLDIVSEGDTNLKTTQGVVTSICSDYGLIDQSIYFSCDVVTGNIPLKVGQKVTAVLEEGETSHELKVIKVDVLSEDIDDSGPSDVGTRLTTARVTSVSADIVCIDEETYFSLDVVSEDFKPYKGDWVEVEYLSLPGPCNIKVHSAKPLFCRCLEELSSLIDVEKCSCKGAAGCVPRHHSGDKGTMLRFLRWAMDFFQWRADPVQEQHPQQGALLQGFTNLKTKRGVLTNIYSNYGLINKSIYFTYDVVTSDTPLKVGQKVMVVLEEEETAFELKAIKVDVLCDGMEDSGLSDFGTRVITGCVTSVSRDAVYVDEKTSFSLDSVSEAFMPYKGDWIEVEYSIVPGAKNIKVHSAKPLFCRHLEEVCITSLHGRNGVVNGIIFFTLDSLELPDGYKPQKHDIVNVDAVESVQSCYIWRAVSMTPVQNSL</sequence>
<dbReference type="InterPro" id="IPR025223">
    <property type="entry name" value="S1-like_RNA-bd_dom"/>
</dbReference>
<keyword evidence="5" id="KW-1185">Reference proteome</keyword>
<organism evidence="4 5">
    <name type="scientific">Tupaia chinensis</name>
    <name type="common">Chinese tree shrew</name>
    <name type="synonym">Tupaia belangeri chinensis</name>
    <dbReference type="NCBI Taxonomy" id="246437"/>
    <lineage>
        <taxon>Eukaryota</taxon>
        <taxon>Metazoa</taxon>
        <taxon>Chordata</taxon>
        <taxon>Craniata</taxon>
        <taxon>Vertebrata</taxon>
        <taxon>Euteleostomi</taxon>
        <taxon>Mammalia</taxon>
        <taxon>Eutheria</taxon>
        <taxon>Euarchontoglires</taxon>
        <taxon>Scandentia</taxon>
        <taxon>Tupaiidae</taxon>
        <taxon>Tupaia</taxon>
    </lineage>
</organism>
<feature type="domain" description="S1-like RNA binding" evidence="3">
    <location>
        <begin position="145"/>
        <end position="182"/>
    </location>
</feature>
<dbReference type="InParanoid" id="L9JD93"/>
<evidence type="ECO:0000259" key="3">
    <source>
        <dbReference type="Pfam" id="PF14444"/>
    </source>
</evidence>
<reference evidence="5" key="2">
    <citation type="journal article" date="2013" name="Nat. Commun.">
        <title>Genome of the Chinese tree shrew.</title>
        <authorList>
            <person name="Fan Y."/>
            <person name="Huang Z.Y."/>
            <person name="Cao C.C."/>
            <person name="Chen C.S."/>
            <person name="Chen Y.X."/>
            <person name="Fan D.D."/>
            <person name="He J."/>
            <person name="Hou H.L."/>
            <person name="Hu L."/>
            <person name="Hu X.T."/>
            <person name="Jiang X.T."/>
            <person name="Lai R."/>
            <person name="Lang Y.S."/>
            <person name="Liang B."/>
            <person name="Liao S.G."/>
            <person name="Mu D."/>
            <person name="Ma Y.Y."/>
            <person name="Niu Y.Y."/>
            <person name="Sun X.Q."/>
            <person name="Xia J.Q."/>
            <person name="Xiao J."/>
            <person name="Xiong Z.Q."/>
            <person name="Xu L."/>
            <person name="Yang L."/>
            <person name="Zhang Y."/>
            <person name="Zhao W."/>
            <person name="Zhao X.D."/>
            <person name="Zheng Y.T."/>
            <person name="Zhou J.M."/>
            <person name="Zhu Y.B."/>
            <person name="Zhang G.J."/>
            <person name="Wang J."/>
            <person name="Yao Y.G."/>
        </authorList>
    </citation>
    <scope>NUCLEOTIDE SEQUENCE [LARGE SCALE GENOMIC DNA]</scope>
</reference>
<dbReference type="Proteomes" id="UP000011518">
    <property type="component" value="Unassembled WGS sequence"/>
</dbReference>
<dbReference type="EMBL" id="KB321176">
    <property type="protein sequence ID" value="ELW46942.1"/>
    <property type="molecule type" value="Genomic_DNA"/>
</dbReference>